<keyword evidence="5 9" id="KW-0028">Amino-acid biosynthesis</keyword>
<dbReference type="Gene3D" id="3.20.20.70">
    <property type="entry name" value="Aldolase class I"/>
    <property type="match status" value="1"/>
</dbReference>
<comment type="similarity">
    <text evidence="9">Belongs to the TrpF family.</text>
</comment>
<evidence type="ECO:0000256" key="8">
    <source>
        <dbReference type="ARBA" id="ARBA00023235"/>
    </source>
</evidence>
<evidence type="ECO:0000256" key="2">
    <source>
        <dbReference type="ARBA" id="ARBA00004664"/>
    </source>
</evidence>
<keyword evidence="12" id="KW-1185">Reference proteome</keyword>
<organism evidence="11 12">
    <name type="scientific">Phaeovibrio sulfidiphilus</name>
    <dbReference type="NCBI Taxonomy" id="1220600"/>
    <lineage>
        <taxon>Bacteria</taxon>
        <taxon>Pseudomonadati</taxon>
        <taxon>Pseudomonadota</taxon>
        <taxon>Alphaproteobacteria</taxon>
        <taxon>Rhodospirillales</taxon>
        <taxon>Rhodospirillaceae</taxon>
        <taxon>Phaeovibrio</taxon>
    </lineage>
</organism>
<dbReference type="Pfam" id="PF00697">
    <property type="entry name" value="PRAI"/>
    <property type="match status" value="1"/>
</dbReference>
<dbReference type="AlphaFoldDB" id="A0A8J7CCD7"/>
<protein>
    <recommendedName>
        <fullName evidence="4 9">N-(5'-phosphoribosyl)anthranilate isomerase</fullName>
        <shortName evidence="9">PRAI</shortName>
        <ecNumber evidence="3 9">5.3.1.24</ecNumber>
    </recommendedName>
</protein>
<dbReference type="NCBIfam" id="NF002295">
    <property type="entry name" value="PRK01222.1-1"/>
    <property type="match status" value="1"/>
</dbReference>
<gene>
    <name evidence="9" type="primary">trpF</name>
    <name evidence="11" type="ORF">IHV25_05865</name>
</gene>
<evidence type="ECO:0000256" key="9">
    <source>
        <dbReference type="HAMAP-Rule" id="MF_00135"/>
    </source>
</evidence>
<keyword evidence="8 9" id="KW-0413">Isomerase</keyword>
<name>A0A8J7CCD7_9PROT</name>
<dbReference type="GO" id="GO:0000162">
    <property type="term" value="P:L-tryptophan biosynthetic process"/>
    <property type="evidence" value="ECO:0007669"/>
    <property type="project" value="UniProtKB-UniRule"/>
</dbReference>
<comment type="caution">
    <text evidence="11">The sequence shown here is derived from an EMBL/GenBank/DDBJ whole genome shotgun (WGS) entry which is preliminary data.</text>
</comment>
<reference evidence="11" key="1">
    <citation type="submission" date="2020-10" db="EMBL/GenBank/DDBJ databases">
        <title>Genome sequence of the unusual species of purple photosynthetic bacteria, Phaeovibrio sulfidiphilus DSM 23193, type strain.</title>
        <authorList>
            <person name="Kyndt J.A."/>
            <person name="Meyer T.E."/>
        </authorList>
    </citation>
    <scope>NUCLEOTIDE SEQUENCE</scope>
    <source>
        <strain evidence="11">DSM 23193</strain>
    </source>
</reference>
<keyword evidence="6 9" id="KW-0822">Tryptophan biosynthesis</keyword>
<dbReference type="InterPro" id="IPR011060">
    <property type="entry name" value="RibuloseP-bd_barrel"/>
</dbReference>
<evidence type="ECO:0000256" key="7">
    <source>
        <dbReference type="ARBA" id="ARBA00023141"/>
    </source>
</evidence>
<dbReference type="HAMAP" id="MF_00135">
    <property type="entry name" value="PRAI"/>
    <property type="match status" value="1"/>
</dbReference>
<sequence length="218" mass="23466">MTGVKICGLTEEDGLVAAVNAGADWIGLVFFERSPRAITPDEAALLLDGLPPSWEGGPERVGLFVDPDDALLDAAVGSVRLDMIQLHGSETPDRVDEIRDRFALPVMKALPIATREDLAAADAYADVADWLLLDARAPADAGRPGGNAVAFDWSILDGWEAPLPWMLAGGLTVDNVREALLRTRAYAVDVSSGVERERGIKDPELIEQFVRAVREVLP</sequence>
<dbReference type="InterPro" id="IPR001240">
    <property type="entry name" value="PRAI_dom"/>
</dbReference>
<dbReference type="SUPFAM" id="SSF51366">
    <property type="entry name" value="Ribulose-phoshate binding barrel"/>
    <property type="match status" value="1"/>
</dbReference>
<comment type="catalytic activity">
    <reaction evidence="1 9">
        <text>N-(5-phospho-beta-D-ribosyl)anthranilate = 1-(2-carboxyphenylamino)-1-deoxy-D-ribulose 5-phosphate</text>
        <dbReference type="Rhea" id="RHEA:21540"/>
        <dbReference type="ChEBI" id="CHEBI:18277"/>
        <dbReference type="ChEBI" id="CHEBI:58613"/>
        <dbReference type="EC" id="5.3.1.24"/>
    </reaction>
</comment>
<evidence type="ECO:0000256" key="3">
    <source>
        <dbReference type="ARBA" id="ARBA00012572"/>
    </source>
</evidence>
<evidence type="ECO:0000256" key="1">
    <source>
        <dbReference type="ARBA" id="ARBA00001164"/>
    </source>
</evidence>
<evidence type="ECO:0000256" key="5">
    <source>
        <dbReference type="ARBA" id="ARBA00022605"/>
    </source>
</evidence>
<evidence type="ECO:0000313" key="12">
    <source>
        <dbReference type="Proteomes" id="UP000631034"/>
    </source>
</evidence>
<evidence type="ECO:0000313" key="11">
    <source>
        <dbReference type="EMBL" id="MBE1237173.1"/>
    </source>
</evidence>
<evidence type="ECO:0000256" key="6">
    <source>
        <dbReference type="ARBA" id="ARBA00022822"/>
    </source>
</evidence>
<proteinExistence type="inferred from homology"/>
<dbReference type="EMBL" id="JACZHT010000003">
    <property type="protein sequence ID" value="MBE1237173.1"/>
    <property type="molecule type" value="Genomic_DNA"/>
</dbReference>
<dbReference type="GO" id="GO:0004640">
    <property type="term" value="F:phosphoribosylanthranilate isomerase activity"/>
    <property type="evidence" value="ECO:0007669"/>
    <property type="project" value="UniProtKB-UniRule"/>
</dbReference>
<dbReference type="UniPathway" id="UPA00035">
    <property type="reaction ID" value="UER00042"/>
</dbReference>
<dbReference type="InterPro" id="IPR013785">
    <property type="entry name" value="Aldolase_TIM"/>
</dbReference>
<keyword evidence="7 9" id="KW-0057">Aromatic amino acid biosynthesis</keyword>
<dbReference type="PANTHER" id="PTHR42894">
    <property type="entry name" value="N-(5'-PHOSPHORIBOSYL)ANTHRANILATE ISOMERASE"/>
    <property type="match status" value="1"/>
</dbReference>
<comment type="pathway">
    <text evidence="2 9">Amino-acid biosynthesis; L-tryptophan biosynthesis; L-tryptophan from chorismate: step 3/5.</text>
</comment>
<dbReference type="InterPro" id="IPR044643">
    <property type="entry name" value="TrpF_fam"/>
</dbReference>
<feature type="domain" description="N-(5'phosphoribosyl) anthranilate isomerase (PRAI)" evidence="10">
    <location>
        <begin position="4"/>
        <end position="211"/>
    </location>
</feature>
<dbReference type="PANTHER" id="PTHR42894:SF1">
    <property type="entry name" value="N-(5'-PHOSPHORIBOSYL)ANTHRANILATE ISOMERASE"/>
    <property type="match status" value="1"/>
</dbReference>
<evidence type="ECO:0000259" key="10">
    <source>
        <dbReference type="Pfam" id="PF00697"/>
    </source>
</evidence>
<dbReference type="CDD" id="cd00405">
    <property type="entry name" value="PRAI"/>
    <property type="match status" value="1"/>
</dbReference>
<dbReference type="Proteomes" id="UP000631034">
    <property type="component" value="Unassembled WGS sequence"/>
</dbReference>
<dbReference type="EC" id="5.3.1.24" evidence="3 9"/>
<dbReference type="RefSeq" id="WP_192534173.1">
    <property type="nucleotide sequence ID" value="NZ_JACZHT010000003.1"/>
</dbReference>
<accession>A0A8J7CCD7</accession>
<evidence type="ECO:0000256" key="4">
    <source>
        <dbReference type="ARBA" id="ARBA00022272"/>
    </source>
</evidence>